<dbReference type="PROSITE" id="PS50949">
    <property type="entry name" value="HTH_GNTR"/>
    <property type="match status" value="1"/>
</dbReference>
<keyword evidence="1" id="KW-0805">Transcription regulation</keyword>
<dbReference type="EMBL" id="JACXJA010000017">
    <property type="protein sequence ID" value="MBD2863198.1"/>
    <property type="molecule type" value="Genomic_DNA"/>
</dbReference>
<dbReference type="Pfam" id="PF07729">
    <property type="entry name" value="FCD"/>
    <property type="match status" value="1"/>
</dbReference>
<reference evidence="5" key="1">
    <citation type="submission" date="2020-09" db="EMBL/GenBank/DDBJ databases">
        <title>A novel bacterium of genus Paenibacillus, isolated from South China Sea.</title>
        <authorList>
            <person name="Huang H."/>
            <person name="Mo K."/>
            <person name="Hu Y."/>
        </authorList>
    </citation>
    <scope>NUCLEOTIDE SEQUENCE</scope>
    <source>
        <strain evidence="5">IB182363</strain>
    </source>
</reference>
<evidence type="ECO:0000313" key="6">
    <source>
        <dbReference type="Proteomes" id="UP000639396"/>
    </source>
</evidence>
<gene>
    <name evidence="5" type="ORF">IDH45_14490</name>
</gene>
<dbReference type="SUPFAM" id="SSF46785">
    <property type="entry name" value="Winged helix' DNA-binding domain"/>
    <property type="match status" value="1"/>
</dbReference>
<organism evidence="5 6">
    <name type="scientific">Paenibacillus oceani</name>
    <dbReference type="NCBI Taxonomy" id="2772510"/>
    <lineage>
        <taxon>Bacteria</taxon>
        <taxon>Bacillati</taxon>
        <taxon>Bacillota</taxon>
        <taxon>Bacilli</taxon>
        <taxon>Bacillales</taxon>
        <taxon>Paenibacillaceae</taxon>
        <taxon>Paenibacillus</taxon>
    </lineage>
</organism>
<dbReference type="AlphaFoldDB" id="A0A927CAN5"/>
<proteinExistence type="predicted"/>
<keyword evidence="2" id="KW-0238">DNA-binding</keyword>
<keyword evidence="6" id="KW-1185">Reference proteome</keyword>
<name>A0A927CAN5_9BACL</name>
<dbReference type="InterPro" id="IPR008920">
    <property type="entry name" value="TF_FadR/GntR_C"/>
</dbReference>
<dbReference type="PANTHER" id="PTHR43537">
    <property type="entry name" value="TRANSCRIPTIONAL REGULATOR, GNTR FAMILY"/>
    <property type="match status" value="1"/>
</dbReference>
<evidence type="ECO:0000256" key="2">
    <source>
        <dbReference type="ARBA" id="ARBA00023125"/>
    </source>
</evidence>
<evidence type="ECO:0000256" key="1">
    <source>
        <dbReference type="ARBA" id="ARBA00023015"/>
    </source>
</evidence>
<dbReference type="Gene3D" id="1.20.120.530">
    <property type="entry name" value="GntR ligand-binding domain-like"/>
    <property type="match status" value="1"/>
</dbReference>
<dbReference type="GO" id="GO:0003677">
    <property type="term" value="F:DNA binding"/>
    <property type="evidence" value="ECO:0007669"/>
    <property type="project" value="UniProtKB-KW"/>
</dbReference>
<dbReference type="InterPro" id="IPR036390">
    <property type="entry name" value="WH_DNA-bd_sf"/>
</dbReference>
<evidence type="ECO:0000256" key="3">
    <source>
        <dbReference type="ARBA" id="ARBA00023163"/>
    </source>
</evidence>
<feature type="domain" description="HTH gntR-type" evidence="4">
    <location>
        <begin position="13"/>
        <end position="80"/>
    </location>
</feature>
<sequence length="224" mass="25021">MPIPHNFSAPARMSAKERALSQLQRWMIDGTFQPGEKLIDAELADALGVSRTPVREALQLLEIQGLVEMHPGKDTRVTMIRKDDILHLYSTLAALHGLAAELAAPRIVPAQLEQLRGINAQFREAIGSGQPYQAMEADESFHNLIVDISDNPYVASFSSSLQIHIRRFKYVFLKQPVGATLTSVDEHEELIRALENRDAAAAAEAMKQNLLRPMRELYALLENE</sequence>
<evidence type="ECO:0000313" key="5">
    <source>
        <dbReference type="EMBL" id="MBD2863198.1"/>
    </source>
</evidence>
<accession>A0A927CAN5</accession>
<dbReference type="RefSeq" id="WP_190928774.1">
    <property type="nucleotide sequence ID" value="NZ_JACXJA010000017.1"/>
</dbReference>
<protein>
    <submittedName>
        <fullName evidence="5">GntR family transcriptional regulator</fullName>
    </submittedName>
</protein>
<dbReference type="SMART" id="SM00345">
    <property type="entry name" value="HTH_GNTR"/>
    <property type="match status" value="1"/>
</dbReference>
<dbReference type="InterPro" id="IPR000524">
    <property type="entry name" value="Tscrpt_reg_HTH_GntR"/>
</dbReference>
<dbReference type="Gene3D" id="1.10.10.10">
    <property type="entry name" value="Winged helix-like DNA-binding domain superfamily/Winged helix DNA-binding domain"/>
    <property type="match status" value="1"/>
</dbReference>
<dbReference type="Proteomes" id="UP000639396">
    <property type="component" value="Unassembled WGS sequence"/>
</dbReference>
<keyword evidence="3" id="KW-0804">Transcription</keyword>
<evidence type="ECO:0000259" key="4">
    <source>
        <dbReference type="PROSITE" id="PS50949"/>
    </source>
</evidence>
<dbReference type="InterPro" id="IPR036388">
    <property type="entry name" value="WH-like_DNA-bd_sf"/>
</dbReference>
<dbReference type="PANTHER" id="PTHR43537:SF24">
    <property type="entry name" value="GLUCONATE OPERON TRANSCRIPTIONAL REPRESSOR"/>
    <property type="match status" value="1"/>
</dbReference>
<comment type="caution">
    <text evidence="5">The sequence shown here is derived from an EMBL/GenBank/DDBJ whole genome shotgun (WGS) entry which is preliminary data.</text>
</comment>
<dbReference type="GO" id="GO:0003700">
    <property type="term" value="F:DNA-binding transcription factor activity"/>
    <property type="evidence" value="ECO:0007669"/>
    <property type="project" value="InterPro"/>
</dbReference>
<dbReference type="SMART" id="SM00895">
    <property type="entry name" value="FCD"/>
    <property type="match status" value="1"/>
</dbReference>
<dbReference type="Pfam" id="PF00392">
    <property type="entry name" value="GntR"/>
    <property type="match status" value="1"/>
</dbReference>
<dbReference type="SUPFAM" id="SSF48008">
    <property type="entry name" value="GntR ligand-binding domain-like"/>
    <property type="match status" value="1"/>
</dbReference>
<dbReference type="InterPro" id="IPR011711">
    <property type="entry name" value="GntR_C"/>
</dbReference>
<dbReference type="CDD" id="cd07377">
    <property type="entry name" value="WHTH_GntR"/>
    <property type="match status" value="1"/>
</dbReference>
<dbReference type="PRINTS" id="PR00035">
    <property type="entry name" value="HTHGNTR"/>
</dbReference>